<accession>A0A3N4IPQ3</accession>
<reference evidence="2 3" key="1">
    <citation type="journal article" date="2018" name="Nat. Ecol. Evol.">
        <title>Pezizomycetes genomes reveal the molecular basis of ectomycorrhizal truffle lifestyle.</title>
        <authorList>
            <person name="Murat C."/>
            <person name="Payen T."/>
            <person name="Noel B."/>
            <person name="Kuo A."/>
            <person name="Morin E."/>
            <person name="Chen J."/>
            <person name="Kohler A."/>
            <person name="Krizsan K."/>
            <person name="Balestrini R."/>
            <person name="Da Silva C."/>
            <person name="Montanini B."/>
            <person name="Hainaut M."/>
            <person name="Levati E."/>
            <person name="Barry K.W."/>
            <person name="Belfiori B."/>
            <person name="Cichocki N."/>
            <person name="Clum A."/>
            <person name="Dockter R.B."/>
            <person name="Fauchery L."/>
            <person name="Guy J."/>
            <person name="Iotti M."/>
            <person name="Le Tacon F."/>
            <person name="Lindquist E.A."/>
            <person name="Lipzen A."/>
            <person name="Malagnac F."/>
            <person name="Mello A."/>
            <person name="Molinier V."/>
            <person name="Miyauchi S."/>
            <person name="Poulain J."/>
            <person name="Riccioni C."/>
            <person name="Rubini A."/>
            <person name="Sitrit Y."/>
            <person name="Splivallo R."/>
            <person name="Traeger S."/>
            <person name="Wang M."/>
            <person name="Zifcakova L."/>
            <person name="Wipf D."/>
            <person name="Zambonelli A."/>
            <person name="Paolocci F."/>
            <person name="Nowrousian M."/>
            <person name="Ottonello S."/>
            <person name="Baldrian P."/>
            <person name="Spatafora J.W."/>
            <person name="Henrissat B."/>
            <person name="Nagy L.G."/>
            <person name="Aury J.M."/>
            <person name="Wincker P."/>
            <person name="Grigoriev I.V."/>
            <person name="Bonfante P."/>
            <person name="Martin F.M."/>
        </authorList>
    </citation>
    <scope>NUCLEOTIDE SEQUENCE [LARGE SCALE GENOMIC DNA]</scope>
    <source>
        <strain evidence="2 3">RN42</strain>
    </source>
</reference>
<protein>
    <submittedName>
        <fullName evidence="2">Uncharacterized protein</fullName>
    </submittedName>
</protein>
<evidence type="ECO:0000256" key="1">
    <source>
        <dbReference type="SAM" id="MobiDB-lite"/>
    </source>
</evidence>
<evidence type="ECO:0000313" key="3">
    <source>
        <dbReference type="Proteomes" id="UP000275078"/>
    </source>
</evidence>
<organism evidence="2 3">
    <name type="scientific">Ascobolus immersus RN42</name>
    <dbReference type="NCBI Taxonomy" id="1160509"/>
    <lineage>
        <taxon>Eukaryota</taxon>
        <taxon>Fungi</taxon>
        <taxon>Dikarya</taxon>
        <taxon>Ascomycota</taxon>
        <taxon>Pezizomycotina</taxon>
        <taxon>Pezizomycetes</taxon>
        <taxon>Pezizales</taxon>
        <taxon>Ascobolaceae</taxon>
        <taxon>Ascobolus</taxon>
    </lineage>
</organism>
<feature type="compositionally biased region" description="Low complexity" evidence="1">
    <location>
        <begin position="70"/>
        <end position="84"/>
    </location>
</feature>
<dbReference type="AlphaFoldDB" id="A0A3N4IPQ3"/>
<dbReference type="EMBL" id="ML119646">
    <property type="protein sequence ID" value="RPA87746.1"/>
    <property type="molecule type" value="Genomic_DNA"/>
</dbReference>
<name>A0A3N4IPQ3_ASCIM</name>
<feature type="region of interest" description="Disordered" evidence="1">
    <location>
        <begin position="58"/>
        <end position="84"/>
    </location>
</feature>
<gene>
    <name evidence="2" type="ORF">BJ508DRAFT_300986</name>
</gene>
<keyword evidence="3" id="KW-1185">Reference proteome</keyword>
<dbReference type="Proteomes" id="UP000275078">
    <property type="component" value="Unassembled WGS sequence"/>
</dbReference>
<evidence type="ECO:0000313" key="2">
    <source>
        <dbReference type="EMBL" id="RPA87746.1"/>
    </source>
</evidence>
<sequence length="284" mass="31211">MASFKEPTACNYQFYAVCERDSACKAGGGGRQQTRKPPTEAAITSFLRFLSRQNTTPLNLPLSQGLNQQNTTNISSTASDSDSSSRARIPTLFAYLTLTTATVSSHRYHIHHTLRMSTQSNTNNANHNGIGYKPKQLGNLGHKHIARDEAIMEADRRNLTKFVVQIASRRLGKETGPTFRSIYTPTAGKVPEVVDGVRMPRSAAEIEAMDEEQLAFTLQAAGVCSYYPANGNPFDRYLMVAMLCTIVGVDPSDGFLENAPANPRPTRLRVSKKQAVSQGFPMHQ</sequence>
<proteinExistence type="predicted"/>
<feature type="compositionally biased region" description="Polar residues" evidence="1">
    <location>
        <begin position="58"/>
        <end position="69"/>
    </location>
</feature>